<dbReference type="OrthoDB" id="9798220at2"/>
<proteinExistence type="predicted"/>
<evidence type="ECO:0000313" key="3">
    <source>
        <dbReference type="Proteomes" id="UP000179627"/>
    </source>
</evidence>
<accession>A0A1S1QMN9</accession>
<reference evidence="3" key="1">
    <citation type="submission" date="2016-07" db="EMBL/GenBank/DDBJ databases">
        <title>Sequence Frankia sp. strain CcI1.17.</title>
        <authorList>
            <person name="Ghodhbane-Gtari F."/>
            <person name="Swanson E."/>
            <person name="Gueddou A."/>
            <person name="Morris K."/>
            <person name="Hezbri K."/>
            <person name="Ktari A."/>
            <person name="Nouioui I."/>
            <person name="Abebe-Akele F."/>
            <person name="Simpson S."/>
            <person name="Thomas K."/>
            <person name="Gtari M."/>
            <person name="Tisa L.S."/>
            <person name="Hurst S."/>
        </authorList>
    </citation>
    <scope>NUCLEOTIDE SEQUENCE [LARGE SCALE GENOMIC DNA]</scope>
    <source>
        <strain evidence="3">Cc1.17</strain>
    </source>
</reference>
<dbReference type="EMBL" id="MBLM01000126">
    <property type="protein sequence ID" value="OHV34701.1"/>
    <property type="molecule type" value="Genomic_DNA"/>
</dbReference>
<sequence>MPASPTTPAAPTPAAPTPAATAPAAADPRVAAARVDDLLARLDQLGENRTRVLAEEIVRALMEFYGSGLARLAQLTGDDTVRLWGADPQLGALLAMHGLHPVGTSQRVEQAFAQVREQLGSQTPTFEITGPEEARVVVVRPAVPPASPAVAAAVEDAIAVLAPEVTITVEGGRAEADDLAAGRTLLPVVGVSA</sequence>
<dbReference type="RefSeq" id="WP_071086151.1">
    <property type="nucleotide sequence ID" value="NZ_MBLM01000126.1"/>
</dbReference>
<gene>
    <name evidence="2" type="ORF">CC117_21105</name>
</gene>
<feature type="compositionally biased region" description="Low complexity" evidence="1">
    <location>
        <begin position="17"/>
        <end position="27"/>
    </location>
</feature>
<comment type="caution">
    <text evidence="2">The sequence shown here is derived from an EMBL/GenBank/DDBJ whole genome shotgun (WGS) entry which is preliminary data.</text>
</comment>
<evidence type="ECO:0000313" key="2">
    <source>
        <dbReference type="EMBL" id="OHV34701.1"/>
    </source>
</evidence>
<dbReference type="Proteomes" id="UP000179627">
    <property type="component" value="Unassembled WGS sequence"/>
</dbReference>
<dbReference type="AlphaFoldDB" id="A0A1S1QMN9"/>
<keyword evidence="3" id="KW-1185">Reference proteome</keyword>
<name>A0A1S1QMN9_9ACTN</name>
<feature type="region of interest" description="Disordered" evidence="1">
    <location>
        <begin position="1"/>
        <end position="27"/>
    </location>
</feature>
<organism evidence="2 3">
    <name type="scientific">Parafrankia colletiae</name>
    <dbReference type="NCBI Taxonomy" id="573497"/>
    <lineage>
        <taxon>Bacteria</taxon>
        <taxon>Bacillati</taxon>
        <taxon>Actinomycetota</taxon>
        <taxon>Actinomycetes</taxon>
        <taxon>Frankiales</taxon>
        <taxon>Frankiaceae</taxon>
        <taxon>Parafrankia</taxon>
    </lineage>
</organism>
<evidence type="ECO:0000256" key="1">
    <source>
        <dbReference type="SAM" id="MobiDB-lite"/>
    </source>
</evidence>
<protein>
    <submittedName>
        <fullName evidence="2">Uncharacterized protein</fullName>
    </submittedName>
</protein>